<dbReference type="EMBL" id="CAMXCT020000432">
    <property type="protein sequence ID" value="CAL1132090.1"/>
    <property type="molecule type" value="Genomic_DNA"/>
</dbReference>
<evidence type="ECO:0000313" key="3">
    <source>
        <dbReference type="EMBL" id="CAL1132090.1"/>
    </source>
</evidence>
<dbReference type="Gene3D" id="1.10.287.70">
    <property type="match status" value="1"/>
</dbReference>
<feature type="transmembrane region" description="Helical" evidence="1">
    <location>
        <begin position="206"/>
        <end position="226"/>
    </location>
</feature>
<comment type="caution">
    <text evidence="2">The sequence shown here is derived from an EMBL/GenBank/DDBJ whole genome shotgun (WGS) entry which is preliminary data.</text>
</comment>
<evidence type="ECO:0008006" key="5">
    <source>
        <dbReference type="Google" id="ProtNLM"/>
    </source>
</evidence>
<evidence type="ECO:0000256" key="1">
    <source>
        <dbReference type="SAM" id="Phobius"/>
    </source>
</evidence>
<sequence length="357" mass="40257">MVLYDMVMIPMQAYDMPENGFLDFMEWTTRLFWTFDIFFSCITGVVMTDGSVEYNIRIILKRYAKTWLTMDLIIVLSDWSEVVFSSGGVAMLSFARTTRIVRIVRLLRLVRMQEIMANVTERIQSETLGPLVQVCKVLIVLLTISHFTGCLWFAVGARNTSESTWVKVLSYDTQGVDAQYLASLHWALSQCRGMDEISPASALERLFAVAVGGLIFVVALVMVGVFTSGLTQQYIIGGSGARQLATLKRYLKQNNVSKATTKRVCRNAKHAISGDLTPESVELLHVISEPLKVELAYDMYSQVLMWHPFFLELLQENSPLMRPICHRAMSMLLLSSTDIIFNLGEEGTIGTREMGRT</sequence>
<dbReference type="Proteomes" id="UP001152797">
    <property type="component" value="Unassembled WGS sequence"/>
</dbReference>
<accession>A0A9P1BU51</accession>
<gene>
    <name evidence="2" type="ORF">C1SCF055_LOCUS6731</name>
</gene>
<dbReference type="PANTHER" id="PTHR10217:SF435">
    <property type="entry name" value="POTASSIUM VOLTAGE-GATED CHANNEL PROTEIN EAG"/>
    <property type="match status" value="1"/>
</dbReference>
<reference evidence="2" key="1">
    <citation type="submission" date="2022-10" db="EMBL/GenBank/DDBJ databases">
        <authorList>
            <person name="Chen Y."/>
            <person name="Dougan E. K."/>
            <person name="Chan C."/>
            <person name="Rhodes N."/>
            <person name="Thang M."/>
        </authorList>
    </citation>
    <scope>NUCLEOTIDE SEQUENCE</scope>
</reference>
<keyword evidence="1" id="KW-0812">Transmembrane</keyword>
<reference evidence="3" key="2">
    <citation type="submission" date="2024-04" db="EMBL/GenBank/DDBJ databases">
        <authorList>
            <person name="Chen Y."/>
            <person name="Shah S."/>
            <person name="Dougan E. K."/>
            <person name="Thang M."/>
            <person name="Chan C."/>
        </authorList>
    </citation>
    <scope>NUCLEOTIDE SEQUENCE [LARGE SCALE GENOMIC DNA]</scope>
</reference>
<dbReference type="InterPro" id="IPR050818">
    <property type="entry name" value="KCNH_animal-type"/>
</dbReference>
<keyword evidence="1" id="KW-0472">Membrane</keyword>
<dbReference type="EMBL" id="CAMXCT010000432">
    <property type="protein sequence ID" value="CAI3978715.1"/>
    <property type="molecule type" value="Genomic_DNA"/>
</dbReference>
<dbReference type="OrthoDB" id="302415at2759"/>
<feature type="transmembrane region" description="Helical" evidence="1">
    <location>
        <begin position="31"/>
        <end position="52"/>
    </location>
</feature>
<name>A0A9P1BU51_9DINO</name>
<dbReference type="GO" id="GO:0005249">
    <property type="term" value="F:voltage-gated potassium channel activity"/>
    <property type="evidence" value="ECO:0007669"/>
    <property type="project" value="TreeGrafter"/>
</dbReference>
<dbReference type="SUPFAM" id="SSF81324">
    <property type="entry name" value="Voltage-gated potassium channels"/>
    <property type="match status" value="1"/>
</dbReference>
<dbReference type="SUPFAM" id="SSF51206">
    <property type="entry name" value="cAMP-binding domain-like"/>
    <property type="match status" value="1"/>
</dbReference>
<organism evidence="2">
    <name type="scientific">Cladocopium goreaui</name>
    <dbReference type="NCBI Taxonomy" id="2562237"/>
    <lineage>
        <taxon>Eukaryota</taxon>
        <taxon>Sar</taxon>
        <taxon>Alveolata</taxon>
        <taxon>Dinophyceae</taxon>
        <taxon>Suessiales</taxon>
        <taxon>Symbiodiniaceae</taxon>
        <taxon>Cladocopium</taxon>
    </lineage>
</organism>
<evidence type="ECO:0000313" key="2">
    <source>
        <dbReference type="EMBL" id="CAI3978715.1"/>
    </source>
</evidence>
<dbReference type="EMBL" id="CAMXCT030000432">
    <property type="protein sequence ID" value="CAL4766027.1"/>
    <property type="molecule type" value="Genomic_DNA"/>
</dbReference>
<keyword evidence="1" id="KW-1133">Transmembrane helix</keyword>
<protein>
    <recommendedName>
        <fullName evidence="5">Ion transport domain-containing protein</fullName>
    </recommendedName>
</protein>
<dbReference type="AlphaFoldDB" id="A0A9P1BU51"/>
<dbReference type="PANTHER" id="PTHR10217">
    <property type="entry name" value="VOLTAGE AND LIGAND GATED POTASSIUM CHANNEL"/>
    <property type="match status" value="1"/>
</dbReference>
<evidence type="ECO:0000313" key="4">
    <source>
        <dbReference type="Proteomes" id="UP001152797"/>
    </source>
</evidence>
<dbReference type="GO" id="GO:0005886">
    <property type="term" value="C:plasma membrane"/>
    <property type="evidence" value="ECO:0007669"/>
    <property type="project" value="TreeGrafter"/>
</dbReference>
<keyword evidence="4" id="KW-1185">Reference proteome</keyword>
<dbReference type="InterPro" id="IPR018490">
    <property type="entry name" value="cNMP-bd_dom_sf"/>
</dbReference>
<feature type="transmembrane region" description="Helical" evidence="1">
    <location>
        <begin position="137"/>
        <end position="155"/>
    </location>
</feature>
<dbReference type="GO" id="GO:0042391">
    <property type="term" value="P:regulation of membrane potential"/>
    <property type="evidence" value="ECO:0007669"/>
    <property type="project" value="TreeGrafter"/>
</dbReference>
<proteinExistence type="predicted"/>